<evidence type="ECO:0000256" key="6">
    <source>
        <dbReference type="SAM" id="Phobius"/>
    </source>
</evidence>
<keyword evidence="2" id="KW-1003">Cell membrane</keyword>
<evidence type="ECO:0000313" key="8">
    <source>
        <dbReference type="EMBL" id="SVE28244.1"/>
    </source>
</evidence>
<evidence type="ECO:0000256" key="3">
    <source>
        <dbReference type="ARBA" id="ARBA00022692"/>
    </source>
</evidence>
<reference evidence="8" key="1">
    <citation type="submission" date="2018-05" db="EMBL/GenBank/DDBJ databases">
        <authorList>
            <person name="Lanie J.A."/>
            <person name="Ng W.-L."/>
            <person name="Kazmierczak K.M."/>
            <person name="Andrzejewski T.M."/>
            <person name="Davidsen T.M."/>
            <person name="Wayne K.J."/>
            <person name="Tettelin H."/>
            <person name="Glass J.I."/>
            <person name="Rusch D."/>
            <person name="Podicherti R."/>
            <person name="Tsui H.-C.T."/>
            <person name="Winkler M.E."/>
        </authorList>
    </citation>
    <scope>NUCLEOTIDE SEQUENCE</scope>
</reference>
<comment type="subcellular location">
    <subcellularLocation>
        <location evidence="1">Cell membrane</location>
        <topology evidence="1">Multi-pass membrane protein</topology>
    </subcellularLocation>
</comment>
<dbReference type="Pfam" id="PF07690">
    <property type="entry name" value="MFS_1"/>
    <property type="match status" value="1"/>
</dbReference>
<dbReference type="InterPro" id="IPR036259">
    <property type="entry name" value="MFS_trans_sf"/>
</dbReference>
<dbReference type="Gene3D" id="1.20.1250.20">
    <property type="entry name" value="MFS general substrate transporter like domains"/>
    <property type="match status" value="1"/>
</dbReference>
<feature type="domain" description="Major facilitator superfamily (MFS) profile" evidence="7">
    <location>
        <begin position="1"/>
        <end position="191"/>
    </location>
</feature>
<accession>A0A383C7T0</accession>
<dbReference type="AlphaFoldDB" id="A0A383C7T0"/>
<feature type="transmembrane region" description="Helical" evidence="6">
    <location>
        <begin position="32"/>
        <end position="59"/>
    </location>
</feature>
<keyword evidence="4 6" id="KW-1133">Transmembrane helix</keyword>
<sequence>MVAALCTAFLISQFYRASIGVLGPTFMAEMGLSASMLGMLAGVYFIVFAAAQVPCGVLLDQYGPRLVNTVLLMLAAAGAVIFATARDPAILTLGRGIIGLGCATCFMGALVVFSRWFPPRSFPLMAAIASGIGGGGALIATTPLAIAAEWLGWRGTFFLISAITAVVAALVWMLVRNAPPGEPFQVGPRET</sequence>
<dbReference type="GO" id="GO:0022857">
    <property type="term" value="F:transmembrane transporter activity"/>
    <property type="evidence" value="ECO:0007669"/>
    <property type="project" value="InterPro"/>
</dbReference>
<keyword evidence="5 6" id="KW-0472">Membrane</keyword>
<dbReference type="InterPro" id="IPR050189">
    <property type="entry name" value="MFS_Efflux_Transporters"/>
</dbReference>
<organism evidence="8">
    <name type="scientific">marine metagenome</name>
    <dbReference type="NCBI Taxonomy" id="408172"/>
    <lineage>
        <taxon>unclassified sequences</taxon>
        <taxon>metagenomes</taxon>
        <taxon>ecological metagenomes</taxon>
    </lineage>
</organism>
<dbReference type="PANTHER" id="PTHR43124:SF3">
    <property type="entry name" value="CHLORAMPHENICOL EFFLUX PUMP RV0191"/>
    <property type="match status" value="1"/>
</dbReference>
<feature type="transmembrane region" description="Helical" evidence="6">
    <location>
        <begin position="97"/>
        <end position="117"/>
    </location>
</feature>
<dbReference type="InterPro" id="IPR020846">
    <property type="entry name" value="MFS_dom"/>
</dbReference>
<feature type="non-terminal residue" evidence="8">
    <location>
        <position position="191"/>
    </location>
</feature>
<feature type="transmembrane region" description="Helical" evidence="6">
    <location>
        <begin position="66"/>
        <end position="85"/>
    </location>
</feature>
<gene>
    <name evidence="8" type="ORF">METZ01_LOCUS481098</name>
</gene>
<dbReference type="PANTHER" id="PTHR43124">
    <property type="entry name" value="PURINE EFFLUX PUMP PBUE"/>
    <property type="match status" value="1"/>
</dbReference>
<dbReference type="PROSITE" id="PS50850">
    <property type="entry name" value="MFS"/>
    <property type="match status" value="1"/>
</dbReference>
<dbReference type="GO" id="GO:0005886">
    <property type="term" value="C:plasma membrane"/>
    <property type="evidence" value="ECO:0007669"/>
    <property type="project" value="UniProtKB-SubCell"/>
</dbReference>
<evidence type="ECO:0000259" key="7">
    <source>
        <dbReference type="PROSITE" id="PS50850"/>
    </source>
</evidence>
<proteinExistence type="predicted"/>
<keyword evidence="3 6" id="KW-0812">Transmembrane</keyword>
<protein>
    <recommendedName>
        <fullName evidence="7">Major facilitator superfamily (MFS) profile domain-containing protein</fullName>
    </recommendedName>
</protein>
<dbReference type="InterPro" id="IPR011701">
    <property type="entry name" value="MFS"/>
</dbReference>
<dbReference type="EMBL" id="UINC01206564">
    <property type="protein sequence ID" value="SVE28244.1"/>
    <property type="molecule type" value="Genomic_DNA"/>
</dbReference>
<evidence type="ECO:0000256" key="1">
    <source>
        <dbReference type="ARBA" id="ARBA00004651"/>
    </source>
</evidence>
<feature type="transmembrane region" description="Helical" evidence="6">
    <location>
        <begin position="152"/>
        <end position="175"/>
    </location>
</feature>
<evidence type="ECO:0000256" key="2">
    <source>
        <dbReference type="ARBA" id="ARBA00022475"/>
    </source>
</evidence>
<evidence type="ECO:0000256" key="5">
    <source>
        <dbReference type="ARBA" id="ARBA00023136"/>
    </source>
</evidence>
<name>A0A383C7T0_9ZZZZ</name>
<feature type="transmembrane region" description="Helical" evidence="6">
    <location>
        <begin position="124"/>
        <end position="146"/>
    </location>
</feature>
<evidence type="ECO:0000256" key="4">
    <source>
        <dbReference type="ARBA" id="ARBA00022989"/>
    </source>
</evidence>
<dbReference type="SUPFAM" id="SSF103473">
    <property type="entry name" value="MFS general substrate transporter"/>
    <property type="match status" value="1"/>
</dbReference>